<protein>
    <submittedName>
        <fullName evidence="2">Multicopper oxidase</fullName>
    </submittedName>
</protein>
<dbReference type="EMBL" id="JAACNO010000644">
    <property type="protein sequence ID" value="KAF4146177.1"/>
    <property type="molecule type" value="Genomic_DNA"/>
</dbReference>
<proteinExistence type="predicted"/>
<evidence type="ECO:0000313" key="3">
    <source>
        <dbReference type="EMBL" id="KAF4146177.1"/>
    </source>
</evidence>
<reference evidence="2" key="1">
    <citation type="submission" date="2020-04" db="EMBL/GenBank/DDBJ databases">
        <title>Hybrid Assembly of Korean Phytophthora infestans isolates.</title>
        <authorList>
            <person name="Prokchorchik M."/>
            <person name="Lee Y."/>
            <person name="Seo J."/>
            <person name="Cho J.-H."/>
            <person name="Park Y.-E."/>
            <person name="Jang D.-C."/>
            <person name="Im J.-S."/>
            <person name="Choi J.-G."/>
            <person name="Park H.-J."/>
            <person name="Lee G.-B."/>
            <person name="Lee Y.-G."/>
            <person name="Hong S.-Y."/>
            <person name="Cho K."/>
            <person name="Sohn K.H."/>
        </authorList>
    </citation>
    <scope>NUCLEOTIDE SEQUENCE</scope>
    <source>
        <strain evidence="2">KR_1_A1</strain>
        <strain evidence="3">KR_2_A2</strain>
    </source>
</reference>
<feature type="domain" description="Plastocyanin-like" evidence="1">
    <location>
        <begin position="3"/>
        <end position="66"/>
    </location>
</feature>
<dbReference type="SUPFAM" id="SSF49503">
    <property type="entry name" value="Cupredoxins"/>
    <property type="match status" value="1"/>
</dbReference>
<keyword evidence="4" id="KW-1185">Reference proteome</keyword>
<comment type="caution">
    <text evidence="2">The sequence shown here is derived from an EMBL/GenBank/DDBJ whole genome shotgun (WGS) entry which is preliminary data.</text>
</comment>
<sequence length="100" mass="10832">MAALAPFVFSIDNHDFQVIAADAEPLKPSNFITNVTINAGQRYDLLVQAKASSDGSSIGSFWMRATGLYGIPWTAASSDTADEGFNDVGLGIRKFSYLYF</sequence>
<dbReference type="Proteomes" id="UP000602510">
    <property type="component" value="Unassembled WGS sequence"/>
</dbReference>
<gene>
    <name evidence="2" type="ORF">GN244_ATG15321</name>
    <name evidence="3" type="ORF">GN958_ATG04652</name>
</gene>
<evidence type="ECO:0000259" key="1">
    <source>
        <dbReference type="Pfam" id="PF00394"/>
    </source>
</evidence>
<accession>A0A833WPA4</accession>
<dbReference type="Pfam" id="PF00394">
    <property type="entry name" value="Cu-oxidase"/>
    <property type="match status" value="1"/>
</dbReference>
<evidence type="ECO:0000313" key="2">
    <source>
        <dbReference type="EMBL" id="KAF4032811.1"/>
    </source>
</evidence>
<dbReference type="InterPro" id="IPR001117">
    <property type="entry name" value="Cu-oxidase_2nd"/>
</dbReference>
<dbReference type="InterPro" id="IPR008972">
    <property type="entry name" value="Cupredoxin"/>
</dbReference>
<evidence type="ECO:0000313" key="4">
    <source>
        <dbReference type="Proteomes" id="UP000602510"/>
    </source>
</evidence>
<dbReference type="Proteomes" id="UP000704712">
    <property type="component" value="Unassembled WGS sequence"/>
</dbReference>
<organism evidence="2 4">
    <name type="scientific">Phytophthora infestans</name>
    <name type="common">Potato late blight agent</name>
    <name type="synonym">Botrytis infestans</name>
    <dbReference type="NCBI Taxonomy" id="4787"/>
    <lineage>
        <taxon>Eukaryota</taxon>
        <taxon>Sar</taxon>
        <taxon>Stramenopiles</taxon>
        <taxon>Oomycota</taxon>
        <taxon>Peronosporomycetes</taxon>
        <taxon>Peronosporales</taxon>
        <taxon>Peronosporaceae</taxon>
        <taxon>Phytophthora</taxon>
    </lineage>
</organism>
<name>A0A833WPA4_PHYIN</name>
<dbReference type="AlphaFoldDB" id="A0A833WPA4"/>
<dbReference type="Gene3D" id="2.60.40.420">
    <property type="entry name" value="Cupredoxins - blue copper proteins"/>
    <property type="match status" value="1"/>
</dbReference>
<dbReference type="EMBL" id="WSZM01000463">
    <property type="protein sequence ID" value="KAF4032811.1"/>
    <property type="molecule type" value="Genomic_DNA"/>
</dbReference>